<dbReference type="SUPFAM" id="SSF103481">
    <property type="entry name" value="Multidrug resistance efflux transporter EmrE"/>
    <property type="match status" value="2"/>
</dbReference>
<feature type="transmembrane region" description="Helical" evidence="1">
    <location>
        <begin position="46"/>
        <end position="64"/>
    </location>
</feature>
<protein>
    <submittedName>
        <fullName evidence="2">EamA/RhaT family transporter</fullName>
    </submittedName>
</protein>
<keyword evidence="3" id="KW-1185">Reference proteome</keyword>
<reference evidence="2 3" key="1">
    <citation type="submission" date="2019-07" db="EMBL/GenBank/DDBJ databases">
        <title>Caenimonas sedimenti sp. nov., isolated from activated sludge.</title>
        <authorList>
            <person name="Xu J."/>
        </authorList>
    </citation>
    <scope>NUCLEOTIDE SEQUENCE [LARGE SCALE GENOMIC DNA]</scope>
    <source>
        <strain evidence="2 3">HX-9-20</strain>
    </source>
</reference>
<sequence length="312" mass="32525">MSAATPLLPWLWVPIVLWAALAQTARNAAQRSLVAEAGTLGATLARFLYGLPFAAAWLLLLHALPATRAAIPGFHAGYFGWLMLGALGQLAATAFLLGAMKERNFVIGVAYSKTDALQVALFASLFLLELPGWITLLAMGLATAGVVLLSLPPQAGVGALKDAKAWTGRAAWFGLGSGAGFALSAVGYRGAALQLPEVSPWLTGAWGVLWAQAAQSLLLGGWLAWRSPQALRAMASAWHVSAVAGAAGAAASIGWFTAFALTTAANVRTLGMVEVVFSYLVSRKLMSEQLTRMEKTGLALVLAGVLALCLQL</sequence>
<gene>
    <name evidence="2" type="ORF">FN976_19275</name>
</gene>
<name>A0A562ZM05_9BURK</name>
<keyword evidence="1" id="KW-0472">Membrane</keyword>
<evidence type="ECO:0000256" key="1">
    <source>
        <dbReference type="SAM" id="Phobius"/>
    </source>
</evidence>
<evidence type="ECO:0000313" key="2">
    <source>
        <dbReference type="EMBL" id="TWO69431.1"/>
    </source>
</evidence>
<dbReference type="AlphaFoldDB" id="A0A562ZM05"/>
<dbReference type="InterPro" id="IPR037185">
    <property type="entry name" value="EmrE-like"/>
</dbReference>
<dbReference type="OrthoDB" id="8794141at2"/>
<keyword evidence="1" id="KW-0812">Transmembrane</keyword>
<organism evidence="2 3">
    <name type="scientific">Caenimonas sedimenti</name>
    <dbReference type="NCBI Taxonomy" id="2596921"/>
    <lineage>
        <taxon>Bacteria</taxon>
        <taxon>Pseudomonadati</taxon>
        <taxon>Pseudomonadota</taxon>
        <taxon>Betaproteobacteria</taxon>
        <taxon>Burkholderiales</taxon>
        <taxon>Comamonadaceae</taxon>
        <taxon>Caenimonas</taxon>
    </lineage>
</organism>
<feature type="transmembrane region" description="Helical" evidence="1">
    <location>
        <begin position="170"/>
        <end position="191"/>
    </location>
</feature>
<feature type="transmembrane region" description="Helical" evidence="1">
    <location>
        <begin position="237"/>
        <end position="259"/>
    </location>
</feature>
<dbReference type="Proteomes" id="UP000318199">
    <property type="component" value="Unassembled WGS sequence"/>
</dbReference>
<feature type="transmembrane region" description="Helical" evidence="1">
    <location>
        <begin position="76"/>
        <end position="99"/>
    </location>
</feature>
<evidence type="ECO:0000313" key="3">
    <source>
        <dbReference type="Proteomes" id="UP000318199"/>
    </source>
</evidence>
<accession>A0A562ZM05</accession>
<dbReference type="EMBL" id="VOBQ01000015">
    <property type="protein sequence ID" value="TWO69431.1"/>
    <property type="molecule type" value="Genomic_DNA"/>
</dbReference>
<comment type="caution">
    <text evidence="2">The sequence shown here is derived from an EMBL/GenBank/DDBJ whole genome shotgun (WGS) entry which is preliminary data.</text>
</comment>
<dbReference type="RefSeq" id="WP_145894689.1">
    <property type="nucleotide sequence ID" value="NZ_VOBQ01000015.1"/>
</dbReference>
<proteinExistence type="predicted"/>
<feature type="transmembrane region" description="Helical" evidence="1">
    <location>
        <begin position="203"/>
        <end position="225"/>
    </location>
</feature>
<feature type="transmembrane region" description="Helical" evidence="1">
    <location>
        <begin position="119"/>
        <end position="149"/>
    </location>
</feature>
<keyword evidence="1" id="KW-1133">Transmembrane helix</keyword>